<organism evidence="2 3">
    <name type="scientific">Phytophthora megakarya</name>
    <dbReference type="NCBI Taxonomy" id="4795"/>
    <lineage>
        <taxon>Eukaryota</taxon>
        <taxon>Sar</taxon>
        <taxon>Stramenopiles</taxon>
        <taxon>Oomycota</taxon>
        <taxon>Peronosporomycetes</taxon>
        <taxon>Peronosporales</taxon>
        <taxon>Peronosporaceae</taxon>
        <taxon>Phytophthora</taxon>
    </lineage>
</organism>
<evidence type="ECO:0000313" key="3">
    <source>
        <dbReference type="Proteomes" id="UP000198211"/>
    </source>
</evidence>
<dbReference type="InterPro" id="IPR001245">
    <property type="entry name" value="Ser-Thr/Tyr_kinase_cat_dom"/>
</dbReference>
<comment type="caution">
    <text evidence="2">The sequence shown here is derived from an EMBL/GenBank/DDBJ whole genome shotgun (WGS) entry which is preliminary data.</text>
</comment>
<gene>
    <name evidence="2" type="ORF">PHMEG_00029680</name>
</gene>
<dbReference type="OrthoDB" id="164533at2759"/>
<dbReference type="STRING" id="4795.A0A225V2Y6"/>
<accession>A0A225V2Y6</accession>
<dbReference type="PANTHER" id="PTHR44329:SF214">
    <property type="entry name" value="PROTEIN KINASE DOMAIN-CONTAINING PROTEIN"/>
    <property type="match status" value="1"/>
</dbReference>
<dbReference type="GO" id="GO:0004674">
    <property type="term" value="F:protein serine/threonine kinase activity"/>
    <property type="evidence" value="ECO:0007669"/>
    <property type="project" value="UniProtKB-KW"/>
</dbReference>
<keyword evidence="2" id="KW-0723">Serine/threonine-protein kinase</keyword>
<dbReference type="InterPro" id="IPR000719">
    <property type="entry name" value="Prot_kinase_dom"/>
</dbReference>
<dbReference type="InterPro" id="IPR011009">
    <property type="entry name" value="Kinase-like_dom_sf"/>
</dbReference>
<keyword evidence="2" id="KW-0808">Transferase</keyword>
<dbReference type="AlphaFoldDB" id="A0A225V2Y6"/>
<dbReference type="EMBL" id="NBNE01008585">
    <property type="protein sequence ID" value="OWY99328.1"/>
    <property type="molecule type" value="Genomic_DNA"/>
</dbReference>
<dbReference type="Gene3D" id="1.10.510.10">
    <property type="entry name" value="Transferase(Phosphotransferase) domain 1"/>
    <property type="match status" value="2"/>
</dbReference>
<keyword evidence="3" id="KW-1185">Reference proteome</keyword>
<dbReference type="SMART" id="SM00220">
    <property type="entry name" value="S_TKc"/>
    <property type="match status" value="1"/>
</dbReference>
<dbReference type="InterPro" id="IPR008271">
    <property type="entry name" value="Ser/Thr_kinase_AS"/>
</dbReference>
<dbReference type="InterPro" id="IPR051681">
    <property type="entry name" value="Ser/Thr_Kinases-Pseudokinases"/>
</dbReference>
<dbReference type="PANTHER" id="PTHR44329">
    <property type="entry name" value="SERINE/THREONINE-PROTEIN KINASE TNNI3K-RELATED"/>
    <property type="match status" value="1"/>
</dbReference>
<dbReference type="PROSITE" id="PS50011">
    <property type="entry name" value="PROTEIN_KINASE_DOM"/>
    <property type="match status" value="1"/>
</dbReference>
<dbReference type="SUPFAM" id="SSF56112">
    <property type="entry name" value="Protein kinase-like (PK-like)"/>
    <property type="match status" value="2"/>
</dbReference>
<dbReference type="Proteomes" id="UP000198211">
    <property type="component" value="Unassembled WGS sequence"/>
</dbReference>
<feature type="domain" description="Protein kinase" evidence="1">
    <location>
        <begin position="16"/>
        <end position="324"/>
    </location>
</feature>
<proteinExistence type="predicted"/>
<name>A0A225V2Y6_9STRA</name>
<reference evidence="3" key="1">
    <citation type="submission" date="2017-03" db="EMBL/GenBank/DDBJ databases">
        <title>Phytopthora megakarya and P. palmivora, two closely related causual agents of cacao black pod achieved similar genome size and gene model numbers by different mechanisms.</title>
        <authorList>
            <person name="Ali S."/>
            <person name="Shao J."/>
            <person name="Larry D.J."/>
            <person name="Kronmiller B."/>
            <person name="Shen D."/>
            <person name="Strem M.D."/>
            <person name="Melnick R.L."/>
            <person name="Guiltinan M.J."/>
            <person name="Tyler B.M."/>
            <person name="Meinhardt L.W."/>
            <person name="Bailey B.A."/>
        </authorList>
    </citation>
    <scope>NUCLEOTIDE SEQUENCE [LARGE SCALE GENOMIC DNA]</scope>
    <source>
        <strain evidence="3">zdho120</strain>
    </source>
</reference>
<dbReference type="GO" id="GO:0005524">
    <property type="term" value="F:ATP binding"/>
    <property type="evidence" value="ECO:0007669"/>
    <property type="project" value="InterPro"/>
</dbReference>
<sequence length="480" mass="54380">MSTQIPANCFVPAFDIKLQQFTGSENIGGEYRALWLDAEVVVKLFVPEASVTTFAHEVAVWHRLRHPNVIKLYGACDIGHNFFVCEWASNGSLVEYLSACEKRGEKKTPWKYLHEAALGLAYLHERKIVHGNLCSNSILVGTPLFACEYASNGSLDKYLRKHPNEMWQKMHETALGVQYLHSREIIHGDLKCNNIVVGGDNKAKVTDFGLSSANFVTGAWHWVAPECLERGPSELSYASDIYAFGMCIVEALRIVETTTTKNRVLLPWGNLDNNVVKYHVTHGKLPSRPKLCTDDEWDLIKRMCTYEPKERIKISTVVDELAALAGVNKAESPEVVEPESIILSHEEFDEMKRLCRKEEHDQQETSSTNQVLLQTVYGILWDRLEDVCAMPNVEFRCLQSLFDNAWVSTRKLNQCPTTLTSFTEMAINGYALHRELDKVIDANFWVVNSTSGELHDWKMKCTTAVSTPELSTMKQENDDQ</sequence>
<evidence type="ECO:0000313" key="2">
    <source>
        <dbReference type="EMBL" id="OWY99328.1"/>
    </source>
</evidence>
<dbReference type="PROSITE" id="PS00108">
    <property type="entry name" value="PROTEIN_KINASE_ST"/>
    <property type="match status" value="1"/>
</dbReference>
<protein>
    <submittedName>
        <fullName evidence="2">Serine/threonine protein kinase</fullName>
    </submittedName>
</protein>
<dbReference type="Pfam" id="PF07714">
    <property type="entry name" value="PK_Tyr_Ser-Thr"/>
    <property type="match status" value="2"/>
</dbReference>
<keyword evidence="2" id="KW-0418">Kinase</keyword>
<evidence type="ECO:0000259" key="1">
    <source>
        <dbReference type="PROSITE" id="PS50011"/>
    </source>
</evidence>